<name>A0A4Z2BBK4_9TELE</name>
<dbReference type="EMBL" id="SWLE01000017">
    <property type="protein sequence ID" value="TNM89794.1"/>
    <property type="molecule type" value="Genomic_DNA"/>
</dbReference>
<proteinExistence type="predicted"/>
<gene>
    <name evidence="1" type="ORF">fugu_004028</name>
</gene>
<comment type="caution">
    <text evidence="1">The sequence shown here is derived from an EMBL/GenBank/DDBJ whole genome shotgun (WGS) entry which is preliminary data.</text>
</comment>
<evidence type="ECO:0000313" key="2">
    <source>
        <dbReference type="Proteomes" id="UP000516260"/>
    </source>
</evidence>
<dbReference type="AlphaFoldDB" id="A0A4Z2BBK4"/>
<reference evidence="1 2" key="1">
    <citation type="submission" date="2019-04" db="EMBL/GenBank/DDBJ databases">
        <title>The sequence and de novo assembly of Takifugu bimaculatus genome using PacBio and Hi-C technologies.</title>
        <authorList>
            <person name="Xu P."/>
            <person name="Liu B."/>
            <person name="Zhou Z."/>
        </authorList>
    </citation>
    <scope>NUCLEOTIDE SEQUENCE [LARGE SCALE GENOMIC DNA]</scope>
    <source>
        <strain evidence="1">TB-2018</strain>
        <tissue evidence="1">Muscle</tissue>
    </source>
</reference>
<keyword evidence="2" id="KW-1185">Reference proteome</keyword>
<accession>A0A4Z2BBK4</accession>
<organism evidence="1 2">
    <name type="scientific">Takifugu bimaculatus</name>
    <dbReference type="NCBI Taxonomy" id="433685"/>
    <lineage>
        <taxon>Eukaryota</taxon>
        <taxon>Metazoa</taxon>
        <taxon>Chordata</taxon>
        <taxon>Craniata</taxon>
        <taxon>Vertebrata</taxon>
        <taxon>Euteleostomi</taxon>
        <taxon>Actinopterygii</taxon>
        <taxon>Neopterygii</taxon>
        <taxon>Teleostei</taxon>
        <taxon>Neoteleostei</taxon>
        <taxon>Acanthomorphata</taxon>
        <taxon>Eupercaria</taxon>
        <taxon>Tetraodontiformes</taxon>
        <taxon>Tetradontoidea</taxon>
        <taxon>Tetraodontidae</taxon>
        <taxon>Takifugu</taxon>
    </lineage>
</organism>
<sequence length="100" mass="11364">MPPFMPSFFHPFTSQMLNIDICVSSSRKIYLDGIAQWIILYMCSQEISPQPAEESGPIKQNDSVVHHGLNSGWNVINLYKPWKQCLHLVSDSDRRLGSSV</sequence>
<protein>
    <submittedName>
        <fullName evidence="1">Uncharacterized protein</fullName>
    </submittedName>
</protein>
<dbReference type="Proteomes" id="UP000516260">
    <property type="component" value="Chromosome 4"/>
</dbReference>
<evidence type="ECO:0000313" key="1">
    <source>
        <dbReference type="EMBL" id="TNM89794.1"/>
    </source>
</evidence>